<dbReference type="AlphaFoldDB" id="A0A8X6GPS1"/>
<name>A0A8X6GPS1_TRICU</name>
<evidence type="ECO:0000313" key="1">
    <source>
        <dbReference type="EMBL" id="GFR06395.1"/>
    </source>
</evidence>
<sequence length="71" mass="7669">MLEIVFVKKARGCHPLEVCWWSAAPTAVSDAYTTMASDASAEGWYKTVASARSFLQFSNAAADSSAHKIEV</sequence>
<keyword evidence="2" id="KW-1185">Reference proteome</keyword>
<dbReference type="EMBL" id="BMAO01035852">
    <property type="protein sequence ID" value="GFR06395.1"/>
    <property type="molecule type" value="Genomic_DNA"/>
</dbReference>
<comment type="caution">
    <text evidence="1">The sequence shown here is derived from an EMBL/GenBank/DDBJ whole genome shotgun (WGS) entry which is preliminary data.</text>
</comment>
<protein>
    <submittedName>
        <fullName evidence="1">Uncharacterized protein</fullName>
    </submittedName>
</protein>
<dbReference type="OrthoDB" id="10639468at2759"/>
<gene>
    <name evidence="1" type="ORF">TNCT_7351</name>
</gene>
<reference evidence="1" key="1">
    <citation type="submission" date="2020-07" db="EMBL/GenBank/DDBJ databases">
        <title>Multicomponent nature underlies the extraordinary mechanical properties of spider dragline silk.</title>
        <authorList>
            <person name="Kono N."/>
            <person name="Nakamura H."/>
            <person name="Mori M."/>
            <person name="Yoshida Y."/>
            <person name="Ohtoshi R."/>
            <person name="Malay A.D."/>
            <person name="Moran D.A.P."/>
            <person name="Tomita M."/>
            <person name="Numata K."/>
            <person name="Arakawa K."/>
        </authorList>
    </citation>
    <scope>NUCLEOTIDE SEQUENCE</scope>
</reference>
<accession>A0A8X6GPS1</accession>
<evidence type="ECO:0000313" key="2">
    <source>
        <dbReference type="Proteomes" id="UP000887116"/>
    </source>
</evidence>
<proteinExistence type="predicted"/>
<organism evidence="1 2">
    <name type="scientific">Trichonephila clavata</name>
    <name type="common">Joro spider</name>
    <name type="synonym">Nephila clavata</name>
    <dbReference type="NCBI Taxonomy" id="2740835"/>
    <lineage>
        <taxon>Eukaryota</taxon>
        <taxon>Metazoa</taxon>
        <taxon>Ecdysozoa</taxon>
        <taxon>Arthropoda</taxon>
        <taxon>Chelicerata</taxon>
        <taxon>Arachnida</taxon>
        <taxon>Araneae</taxon>
        <taxon>Araneomorphae</taxon>
        <taxon>Entelegynae</taxon>
        <taxon>Araneoidea</taxon>
        <taxon>Nephilidae</taxon>
        <taxon>Trichonephila</taxon>
    </lineage>
</organism>
<dbReference type="Proteomes" id="UP000887116">
    <property type="component" value="Unassembled WGS sequence"/>
</dbReference>